<dbReference type="InterPro" id="IPR045706">
    <property type="entry name" value="DUF6062"/>
</dbReference>
<evidence type="ECO:0000313" key="2">
    <source>
        <dbReference type="Proteomes" id="UP000092971"/>
    </source>
</evidence>
<dbReference type="Proteomes" id="UP000092971">
    <property type="component" value="Chromosome"/>
</dbReference>
<proteinExistence type="predicted"/>
<organism evidence="1 2">
    <name type="scientific">Thermoclostridium stercorarium subsp. thermolacticum DSM 2910</name>
    <dbReference type="NCBI Taxonomy" id="1121336"/>
    <lineage>
        <taxon>Bacteria</taxon>
        <taxon>Bacillati</taxon>
        <taxon>Bacillota</taxon>
        <taxon>Clostridia</taxon>
        <taxon>Eubacteriales</taxon>
        <taxon>Oscillospiraceae</taxon>
        <taxon>Thermoclostridium</taxon>
    </lineage>
</organism>
<accession>A0A1B1YAI3</accession>
<evidence type="ECO:0000313" key="1">
    <source>
        <dbReference type="EMBL" id="ANW97783.1"/>
    </source>
</evidence>
<reference evidence="1 2" key="1">
    <citation type="submission" date="2016-02" db="EMBL/GenBank/DDBJ databases">
        <title>Comparison of Clostridium stercorarium subspecies using comparative genomics and transcriptomics.</title>
        <authorList>
            <person name="Schellenberg J."/>
            <person name="Thallinger G."/>
            <person name="Levin D.B."/>
            <person name="Zhang X."/>
            <person name="Alvare G."/>
            <person name="Fristensky B."/>
            <person name="Sparling R."/>
        </authorList>
    </citation>
    <scope>NUCLEOTIDE SEQUENCE [LARGE SCALE GENOMIC DNA]</scope>
    <source>
        <strain evidence="1 2">DSM 2910</strain>
    </source>
</reference>
<dbReference type="Pfam" id="PF19538">
    <property type="entry name" value="DUF6062"/>
    <property type="match status" value="1"/>
</dbReference>
<dbReference type="OrthoDB" id="9810814at2"/>
<protein>
    <submittedName>
        <fullName evidence="1">ABC transporter substrate-binding protein</fullName>
    </submittedName>
</protein>
<gene>
    <name evidence="1" type="ORF">CSTERTH_01410</name>
</gene>
<name>A0A1B1YAI3_THEST</name>
<sequence>MKERIYTIPVNEAFEVDSECPMCILEKRVEDDAIRYTLGPSMMEPDTRIETNKKGFCNRHFAKLYNTQENRLPLGLIIDTHLMEQNGILRDMYQKAMPGIQKEAGIGAVEKLVRGIKKKKDHTDTFIHSMIDKLNELEKSCTICEKINYNMDKFTDVILYLYFKEPEFRERFESKKGFCLPHLKMLLEGSMKYLNHRQRSEFVMNLMSLELNHLDRIKEEVNWFTQMFDYKNRDASWKNSRDAVPRSIEKICGPCDLKR</sequence>
<dbReference type="EMBL" id="CP014672">
    <property type="protein sequence ID" value="ANW97783.1"/>
    <property type="molecule type" value="Genomic_DNA"/>
</dbReference>
<dbReference type="AlphaFoldDB" id="A0A1B1YAI3"/>